<feature type="transmembrane region" description="Helical" evidence="1">
    <location>
        <begin position="125"/>
        <end position="147"/>
    </location>
</feature>
<keyword evidence="1" id="KW-1133">Transmembrane helix</keyword>
<keyword evidence="1" id="KW-0472">Membrane</keyword>
<dbReference type="EMBL" id="JANBPK010000924">
    <property type="protein sequence ID" value="KAJ2928513.1"/>
    <property type="molecule type" value="Genomic_DNA"/>
</dbReference>
<comment type="caution">
    <text evidence="2">The sequence shown here is derived from an EMBL/GenBank/DDBJ whole genome shotgun (WGS) entry which is preliminary data.</text>
</comment>
<dbReference type="Proteomes" id="UP001140091">
    <property type="component" value="Unassembled WGS sequence"/>
</dbReference>
<feature type="non-terminal residue" evidence="2">
    <location>
        <position position="1"/>
    </location>
</feature>
<gene>
    <name evidence="2" type="ORF">H1R20_g8586</name>
</gene>
<protein>
    <submittedName>
        <fullName evidence="2">Uncharacterized protein</fullName>
    </submittedName>
</protein>
<proteinExistence type="predicted"/>
<name>A0A9W8J944_9AGAR</name>
<organism evidence="2 3">
    <name type="scientific">Candolleomyces eurysporus</name>
    <dbReference type="NCBI Taxonomy" id="2828524"/>
    <lineage>
        <taxon>Eukaryota</taxon>
        <taxon>Fungi</taxon>
        <taxon>Dikarya</taxon>
        <taxon>Basidiomycota</taxon>
        <taxon>Agaricomycotina</taxon>
        <taxon>Agaricomycetes</taxon>
        <taxon>Agaricomycetidae</taxon>
        <taxon>Agaricales</taxon>
        <taxon>Agaricineae</taxon>
        <taxon>Psathyrellaceae</taxon>
        <taxon>Candolleomyces</taxon>
    </lineage>
</organism>
<evidence type="ECO:0000256" key="1">
    <source>
        <dbReference type="SAM" id="Phobius"/>
    </source>
</evidence>
<reference evidence="2" key="1">
    <citation type="submission" date="2022-06" db="EMBL/GenBank/DDBJ databases">
        <title>Genome Sequence of Candolleomyces eurysporus.</title>
        <authorList>
            <person name="Buettner E."/>
        </authorList>
    </citation>
    <scope>NUCLEOTIDE SEQUENCE</scope>
    <source>
        <strain evidence="2">VTCC 930004</strain>
    </source>
</reference>
<dbReference type="AlphaFoldDB" id="A0A9W8J944"/>
<evidence type="ECO:0000313" key="3">
    <source>
        <dbReference type="Proteomes" id="UP001140091"/>
    </source>
</evidence>
<keyword evidence="1" id="KW-0812">Transmembrane</keyword>
<feature type="transmembrane region" description="Helical" evidence="1">
    <location>
        <begin position="85"/>
        <end position="113"/>
    </location>
</feature>
<feature type="transmembrane region" description="Helical" evidence="1">
    <location>
        <begin position="159"/>
        <end position="183"/>
    </location>
</feature>
<sequence length="278" mass="30292">MASYHPIDTEKSNITTAGENVLQSIGDSKATLKGYIPISIKDVLLLICVLFLLLWPWVVLGLFSVSGGIQMPNGAAEYVVENPQLVSAFVTFIGTLNRVAATFLFGCAITRYGQEFIANNDEDKAITVFGVSALMAFRHMSVVWGLSDWKAIVGKGQRSLLVFLLFAALGGFAAIPSGTASLISPSSFIKSQIKELEGWELDFTSQDRECVLWLAEPGRYPLGWCRQMAQEATGQTAEEFATSAPPVRRQVQPQSPQATCLSEQIMLDILDSGRANTF</sequence>
<accession>A0A9W8J944</accession>
<evidence type="ECO:0000313" key="2">
    <source>
        <dbReference type="EMBL" id="KAJ2928513.1"/>
    </source>
</evidence>
<feature type="transmembrane region" description="Helical" evidence="1">
    <location>
        <begin position="43"/>
        <end position="65"/>
    </location>
</feature>
<keyword evidence="3" id="KW-1185">Reference proteome</keyword>